<dbReference type="GO" id="GO:0008046">
    <property type="term" value="F:axon guidance receptor activity"/>
    <property type="evidence" value="ECO:0007669"/>
    <property type="project" value="TreeGrafter"/>
</dbReference>
<dbReference type="GO" id="GO:0043025">
    <property type="term" value="C:neuronal cell body"/>
    <property type="evidence" value="ECO:0007669"/>
    <property type="project" value="TreeGrafter"/>
</dbReference>
<dbReference type="OrthoDB" id="10253954at2759"/>
<dbReference type="GO" id="GO:0050808">
    <property type="term" value="P:synapse organization"/>
    <property type="evidence" value="ECO:0007669"/>
    <property type="project" value="TreeGrafter"/>
</dbReference>
<protein>
    <recommendedName>
        <fullName evidence="5">Ig-like domain-containing protein</fullName>
    </recommendedName>
</protein>
<dbReference type="InterPro" id="IPR050958">
    <property type="entry name" value="Cell_Adh-Cytoskel_Orgn"/>
</dbReference>
<dbReference type="AlphaFoldDB" id="A0A8J2Q298"/>
<dbReference type="InterPro" id="IPR003598">
    <property type="entry name" value="Ig_sub2"/>
</dbReference>
<proteinExistence type="predicted"/>
<feature type="compositionally biased region" description="Low complexity" evidence="4">
    <location>
        <begin position="279"/>
        <end position="295"/>
    </location>
</feature>
<dbReference type="PROSITE" id="PS50835">
    <property type="entry name" value="IG_LIKE"/>
    <property type="match status" value="1"/>
</dbReference>
<dbReference type="SMART" id="SM00409">
    <property type="entry name" value="IG"/>
    <property type="match status" value="1"/>
</dbReference>
<dbReference type="GO" id="GO:0007156">
    <property type="term" value="P:homophilic cell adhesion via plasma membrane adhesion molecules"/>
    <property type="evidence" value="ECO:0007669"/>
    <property type="project" value="TreeGrafter"/>
</dbReference>
<dbReference type="GO" id="GO:0030424">
    <property type="term" value="C:axon"/>
    <property type="evidence" value="ECO:0007669"/>
    <property type="project" value="TreeGrafter"/>
</dbReference>
<reference evidence="6" key="1">
    <citation type="submission" date="2021-06" db="EMBL/GenBank/DDBJ databases">
        <authorList>
            <person name="Hodson N. C."/>
            <person name="Mongue J. A."/>
            <person name="Jaron S. K."/>
        </authorList>
    </citation>
    <scope>NUCLEOTIDE SEQUENCE</scope>
</reference>
<accession>A0A8J2Q298</accession>
<dbReference type="FunFam" id="2.60.40.10:FF:000023">
    <property type="entry name" value="receptor-type tyrosine-protein phosphatase delta isoform X2"/>
    <property type="match status" value="1"/>
</dbReference>
<evidence type="ECO:0000256" key="4">
    <source>
        <dbReference type="SAM" id="MobiDB-lite"/>
    </source>
</evidence>
<feature type="compositionally biased region" description="Polar residues" evidence="4">
    <location>
        <begin position="1"/>
        <end position="17"/>
    </location>
</feature>
<dbReference type="SMART" id="SM00408">
    <property type="entry name" value="IGc2"/>
    <property type="match status" value="1"/>
</dbReference>
<dbReference type="Proteomes" id="UP000708208">
    <property type="component" value="Unassembled WGS sequence"/>
</dbReference>
<evidence type="ECO:0000313" key="7">
    <source>
        <dbReference type="Proteomes" id="UP000708208"/>
    </source>
</evidence>
<keyword evidence="7" id="KW-1185">Reference proteome</keyword>
<comment type="caution">
    <text evidence="6">The sequence shown here is derived from an EMBL/GenBank/DDBJ whole genome shotgun (WGS) entry which is preliminary data.</text>
</comment>
<organism evidence="6 7">
    <name type="scientific">Allacma fusca</name>
    <dbReference type="NCBI Taxonomy" id="39272"/>
    <lineage>
        <taxon>Eukaryota</taxon>
        <taxon>Metazoa</taxon>
        <taxon>Ecdysozoa</taxon>
        <taxon>Arthropoda</taxon>
        <taxon>Hexapoda</taxon>
        <taxon>Collembola</taxon>
        <taxon>Symphypleona</taxon>
        <taxon>Sminthuridae</taxon>
        <taxon>Allacma</taxon>
    </lineage>
</organism>
<evidence type="ECO:0000256" key="2">
    <source>
        <dbReference type="ARBA" id="ARBA00023157"/>
    </source>
</evidence>
<dbReference type="EMBL" id="CAJVCH010556938">
    <property type="protein sequence ID" value="CAG7830656.1"/>
    <property type="molecule type" value="Genomic_DNA"/>
</dbReference>
<keyword evidence="2" id="KW-1015">Disulfide bond</keyword>
<dbReference type="InterPro" id="IPR003599">
    <property type="entry name" value="Ig_sub"/>
</dbReference>
<name>A0A8J2Q298_9HEXA</name>
<dbReference type="PANTHER" id="PTHR45080:SF8">
    <property type="entry name" value="IG-LIKE DOMAIN-CONTAINING PROTEIN"/>
    <property type="match status" value="1"/>
</dbReference>
<feature type="domain" description="Ig-like" evidence="5">
    <location>
        <begin position="138"/>
        <end position="229"/>
    </location>
</feature>
<keyword evidence="1" id="KW-0732">Signal</keyword>
<dbReference type="InterPro" id="IPR013098">
    <property type="entry name" value="Ig_I-set"/>
</dbReference>
<evidence type="ECO:0000313" key="6">
    <source>
        <dbReference type="EMBL" id="CAG7830656.1"/>
    </source>
</evidence>
<dbReference type="Pfam" id="PF07679">
    <property type="entry name" value="I-set"/>
    <property type="match status" value="1"/>
</dbReference>
<evidence type="ECO:0000256" key="3">
    <source>
        <dbReference type="ARBA" id="ARBA00023319"/>
    </source>
</evidence>
<dbReference type="PANTHER" id="PTHR45080">
    <property type="entry name" value="CONTACTIN 5"/>
    <property type="match status" value="1"/>
</dbReference>
<dbReference type="InterPro" id="IPR007110">
    <property type="entry name" value="Ig-like_dom"/>
</dbReference>
<feature type="region of interest" description="Disordered" evidence="4">
    <location>
        <begin position="276"/>
        <end position="295"/>
    </location>
</feature>
<dbReference type="GO" id="GO:0005886">
    <property type="term" value="C:plasma membrane"/>
    <property type="evidence" value="ECO:0007669"/>
    <property type="project" value="TreeGrafter"/>
</dbReference>
<evidence type="ECO:0000256" key="1">
    <source>
        <dbReference type="ARBA" id="ARBA00022729"/>
    </source>
</evidence>
<keyword evidence="3" id="KW-0393">Immunoglobulin domain</keyword>
<feature type="region of interest" description="Disordered" evidence="4">
    <location>
        <begin position="1"/>
        <end position="32"/>
    </location>
</feature>
<sequence>MHTTAATASPPFSSTRSHLAVDGSSVNTDSRDATRTIHRCITTQTKSSSTIHPLLSSLPPLFLLASSKAPCRQSCPSESCRLASIPGSCICVGERERVGVGENEDAKWMPEGMERFALSKSSNFSALYPYIQYLTHPPQIVERPKDLRVRVGSIATFYCRVTGDPPPQVHWRKNGKKVSPAHSRIVINNYGGVAMLRIEPIRHQRDDATYECMAENGVGDPVTAHANLTVFAAESAKTRVSPILPKSNAIPAASSLIPSPRSTPRCHSFIASPVTTALSSSSSWEGKSPSELLPS</sequence>
<gene>
    <name evidence="6" type="ORF">AFUS01_LOCUS40443</name>
</gene>
<evidence type="ECO:0000259" key="5">
    <source>
        <dbReference type="PROSITE" id="PS50835"/>
    </source>
</evidence>